<keyword evidence="3 8" id="KW-0812">Transmembrane</keyword>
<evidence type="ECO:0000313" key="11">
    <source>
        <dbReference type="Proteomes" id="UP000785200"/>
    </source>
</evidence>
<dbReference type="GO" id="GO:0016887">
    <property type="term" value="F:ATP hydrolysis activity"/>
    <property type="evidence" value="ECO:0007669"/>
    <property type="project" value="InterPro"/>
</dbReference>
<dbReference type="GO" id="GO:0140359">
    <property type="term" value="F:ABC-type transporter activity"/>
    <property type="evidence" value="ECO:0007669"/>
    <property type="project" value="InterPro"/>
</dbReference>
<dbReference type="OrthoDB" id="66620at2759"/>
<dbReference type="CDD" id="cd03213">
    <property type="entry name" value="ABCG_EPDR"/>
    <property type="match status" value="1"/>
</dbReference>
<dbReference type="InterPro" id="IPR017871">
    <property type="entry name" value="ABC_transporter-like_CS"/>
</dbReference>
<dbReference type="Pfam" id="PF01061">
    <property type="entry name" value="ABC2_membrane"/>
    <property type="match status" value="1"/>
</dbReference>
<dbReference type="InterPro" id="IPR027417">
    <property type="entry name" value="P-loop_NTPase"/>
</dbReference>
<feature type="transmembrane region" description="Helical" evidence="8">
    <location>
        <begin position="559"/>
        <end position="579"/>
    </location>
</feature>
<dbReference type="Pfam" id="PF00005">
    <property type="entry name" value="ABC_tran"/>
    <property type="match status" value="1"/>
</dbReference>
<sequence>MGASAQYQEIGDPEAATPYDYRIDYEMVELRRNDLRRRATGFEQLGAIEDFSREDHFNKKTDVDRTDLHLFVESLSKCLGNSNFGLSFEFENLSFQPKKSPKPILSEVSGRINSGSLWGVMGASGAGKSTFVNVLMGKTSHIKGVNKVNGVPGNISRYRKIIGYVPQDDIVLSELTVRENILHSARIRLPRSWTDTEIQHHVDILISCLQLSHVCDSLVGSTSAPVISGGQRKRVSIGMELAAAPMALFLDEPTSGLDATAAASIMSTLKALTRLGMTIVTIIHQPREEIFESLDSLVLLGAGRMIYLGPQTGIQLHFESLGFNFPTMEIQQILWVTSSLVKEGKHWAARQRVQAQNPERIPIPSMAEMNALTTTIKSRGAPFWRQTYYCFNRSMVQQYRMKSSFFFELGVGAMAGFLIGLAELNQGGKNFRGIFNPPYEMLSTSIDYASVPQMALLVGLAVGLTDSAPGVKIFGEEKLVFWREAAAGHNRFADYIGKVISTIPRVVLANFHFSTLFLLLATPRIAWQAAFAANLLYFYCIYGLASVISMVTRREDGPLLAVMSSLIVGVLNGMSPTLAKVKKWHLVWLWRASPGTWLAEAYFTENITPLRYLYQVDMAKNTVGYLFWYFTDDCLMLLALASRGNEVMK</sequence>
<comment type="subcellular location">
    <subcellularLocation>
        <location evidence="1">Membrane</location>
        <topology evidence="1">Multi-pass membrane protein</topology>
    </subcellularLocation>
</comment>
<dbReference type="Proteomes" id="UP000785200">
    <property type="component" value="Unassembled WGS sequence"/>
</dbReference>
<evidence type="ECO:0000256" key="4">
    <source>
        <dbReference type="ARBA" id="ARBA00022741"/>
    </source>
</evidence>
<gene>
    <name evidence="10" type="ORF">D0Z07_5521</name>
</gene>
<evidence type="ECO:0000256" key="7">
    <source>
        <dbReference type="ARBA" id="ARBA00023136"/>
    </source>
</evidence>
<dbReference type="PANTHER" id="PTHR48041">
    <property type="entry name" value="ABC TRANSPORTER G FAMILY MEMBER 28"/>
    <property type="match status" value="1"/>
</dbReference>
<dbReference type="Gene3D" id="3.40.50.300">
    <property type="entry name" value="P-loop containing nucleotide triphosphate hydrolases"/>
    <property type="match status" value="1"/>
</dbReference>
<dbReference type="InterPro" id="IPR050352">
    <property type="entry name" value="ABCG_transporters"/>
</dbReference>
<evidence type="ECO:0000259" key="9">
    <source>
        <dbReference type="PROSITE" id="PS50893"/>
    </source>
</evidence>
<evidence type="ECO:0000313" key="10">
    <source>
        <dbReference type="EMBL" id="KAG0648411.1"/>
    </source>
</evidence>
<comment type="caution">
    <text evidence="10">The sequence shown here is derived from an EMBL/GenBank/DDBJ whole genome shotgun (WGS) entry which is preliminary data.</text>
</comment>
<dbReference type="InterPro" id="IPR003593">
    <property type="entry name" value="AAA+_ATPase"/>
</dbReference>
<dbReference type="InterPro" id="IPR003439">
    <property type="entry name" value="ABC_transporter-like_ATP-bd"/>
</dbReference>
<evidence type="ECO:0000256" key="5">
    <source>
        <dbReference type="ARBA" id="ARBA00022840"/>
    </source>
</evidence>
<evidence type="ECO:0000256" key="1">
    <source>
        <dbReference type="ARBA" id="ARBA00004141"/>
    </source>
</evidence>
<dbReference type="InterPro" id="IPR013525">
    <property type="entry name" value="ABC2_TM"/>
</dbReference>
<evidence type="ECO:0000256" key="3">
    <source>
        <dbReference type="ARBA" id="ARBA00022692"/>
    </source>
</evidence>
<dbReference type="SUPFAM" id="SSF52540">
    <property type="entry name" value="P-loop containing nucleoside triphosphate hydrolases"/>
    <property type="match status" value="1"/>
</dbReference>
<dbReference type="SMART" id="SM00382">
    <property type="entry name" value="AAA"/>
    <property type="match status" value="1"/>
</dbReference>
<dbReference type="PROSITE" id="PS00211">
    <property type="entry name" value="ABC_TRANSPORTER_1"/>
    <property type="match status" value="1"/>
</dbReference>
<dbReference type="FunFam" id="3.40.50.300:FF:000367">
    <property type="entry name" value="ABC transporter G family member 24"/>
    <property type="match status" value="1"/>
</dbReference>
<feature type="domain" description="ABC transporter" evidence="9">
    <location>
        <begin position="88"/>
        <end position="327"/>
    </location>
</feature>
<keyword evidence="11" id="KW-1185">Reference proteome</keyword>
<protein>
    <submittedName>
        <fullName evidence="10">Abc transporter</fullName>
    </submittedName>
</protein>
<proteinExistence type="predicted"/>
<evidence type="ECO:0000256" key="2">
    <source>
        <dbReference type="ARBA" id="ARBA00022448"/>
    </source>
</evidence>
<dbReference type="GO" id="GO:0005524">
    <property type="term" value="F:ATP binding"/>
    <property type="evidence" value="ECO:0007669"/>
    <property type="project" value="UniProtKB-KW"/>
</dbReference>
<dbReference type="EMBL" id="VNKQ01000010">
    <property type="protein sequence ID" value="KAG0648411.1"/>
    <property type="molecule type" value="Genomic_DNA"/>
</dbReference>
<feature type="transmembrane region" description="Helical" evidence="8">
    <location>
        <begin position="531"/>
        <end position="552"/>
    </location>
</feature>
<organism evidence="10 11">
    <name type="scientific">Hyphodiscus hymeniophilus</name>
    <dbReference type="NCBI Taxonomy" id="353542"/>
    <lineage>
        <taxon>Eukaryota</taxon>
        <taxon>Fungi</taxon>
        <taxon>Dikarya</taxon>
        <taxon>Ascomycota</taxon>
        <taxon>Pezizomycotina</taxon>
        <taxon>Leotiomycetes</taxon>
        <taxon>Helotiales</taxon>
        <taxon>Hyphodiscaceae</taxon>
        <taxon>Hyphodiscus</taxon>
    </lineage>
</organism>
<dbReference type="PANTHER" id="PTHR48041:SF91">
    <property type="entry name" value="ABC TRANSPORTER G FAMILY MEMBER 28"/>
    <property type="match status" value="1"/>
</dbReference>
<keyword evidence="7 8" id="KW-0472">Membrane</keyword>
<feature type="transmembrane region" description="Helical" evidence="8">
    <location>
        <begin position="622"/>
        <end position="641"/>
    </location>
</feature>
<keyword evidence="5" id="KW-0067">ATP-binding</keyword>
<keyword evidence="4" id="KW-0547">Nucleotide-binding</keyword>
<evidence type="ECO:0000256" key="8">
    <source>
        <dbReference type="SAM" id="Phobius"/>
    </source>
</evidence>
<dbReference type="PROSITE" id="PS50893">
    <property type="entry name" value="ABC_TRANSPORTER_2"/>
    <property type="match status" value="1"/>
</dbReference>
<name>A0A9P6VHW8_9HELO</name>
<keyword evidence="2" id="KW-0813">Transport</keyword>
<keyword evidence="6 8" id="KW-1133">Transmembrane helix</keyword>
<dbReference type="GO" id="GO:0016020">
    <property type="term" value="C:membrane"/>
    <property type="evidence" value="ECO:0007669"/>
    <property type="project" value="UniProtKB-SubCell"/>
</dbReference>
<evidence type="ECO:0000256" key="6">
    <source>
        <dbReference type="ARBA" id="ARBA00022989"/>
    </source>
</evidence>
<reference evidence="10" key="1">
    <citation type="submission" date="2019-07" db="EMBL/GenBank/DDBJ databases">
        <title>Hyphodiscus hymeniophilus genome sequencing and assembly.</title>
        <authorList>
            <person name="Kramer G."/>
            <person name="Nodwell J."/>
        </authorList>
    </citation>
    <scope>NUCLEOTIDE SEQUENCE</scope>
    <source>
        <strain evidence="10">ATCC 34498</strain>
    </source>
</reference>
<accession>A0A9P6VHW8</accession>
<dbReference type="AlphaFoldDB" id="A0A9P6VHW8"/>